<dbReference type="SUPFAM" id="SSF51197">
    <property type="entry name" value="Clavaminate synthase-like"/>
    <property type="match status" value="1"/>
</dbReference>
<dbReference type="PANTHER" id="PTHR20883:SF48">
    <property type="entry name" value="ECTOINE DIOXYGENASE"/>
    <property type="match status" value="1"/>
</dbReference>
<feature type="region of interest" description="Disordered" evidence="1">
    <location>
        <begin position="257"/>
        <end position="292"/>
    </location>
</feature>
<dbReference type="EMBL" id="UINC01074528">
    <property type="protein sequence ID" value="SVC11808.1"/>
    <property type="molecule type" value="Genomic_DNA"/>
</dbReference>
<dbReference type="GO" id="GO:0016491">
    <property type="term" value="F:oxidoreductase activity"/>
    <property type="evidence" value="ECO:0007669"/>
    <property type="project" value="UniProtKB-ARBA"/>
</dbReference>
<dbReference type="AlphaFoldDB" id="A0A382JJ95"/>
<dbReference type="InterPro" id="IPR008775">
    <property type="entry name" value="Phytyl_CoA_dOase-like"/>
</dbReference>
<evidence type="ECO:0000256" key="1">
    <source>
        <dbReference type="SAM" id="MobiDB-lite"/>
    </source>
</evidence>
<sequence>MEQIIDAYPELNRDLRFFPLGVENPMLLTHEQIDHYNEKGYIAPIDVLDAEQIGAIREYFDGLLPKALDAGWDSYEITDWHKTCRGVWDIVTRSEILDVVQDLLGPTLILRNSSCFIKMPGDGKRVSWHQDASYWPISPSKVVSAWLAIDDVDSENAPLQIIPGSHLHAQLPFDESTSEEDNVLNQTVKNPEQYGDGPVALELKAGQMSLHSDWVLHGSDVNRSNRRRCGLAMRYLSSDVRAYNGWNENSIVCRGEDPSGHWANHPRPPGEVIPRKESKEPPLSHEWMEKTN</sequence>
<gene>
    <name evidence="2" type="ORF">METZ01_LOCUS264662</name>
</gene>
<reference evidence="2" key="1">
    <citation type="submission" date="2018-05" db="EMBL/GenBank/DDBJ databases">
        <authorList>
            <person name="Lanie J.A."/>
            <person name="Ng W.-L."/>
            <person name="Kazmierczak K.M."/>
            <person name="Andrzejewski T.M."/>
            <person name="Davidsen T.M."/>
            <person name="Wayne K.J."/>
            <person name="Tettelin H."/>
            <person name="Glass J.I."/>
            <person name="Rusch D."/>
            <person name="Podicherti R."/>
            <person name="Tsui H.-C.T."/>
            <person name="Winkler M.E."/>
        </authorList>
    </citation>
    <scope>NUCLEOTIDE SEQUENCE</scope>
</reference>
<dbReference type="Gene3D" id="2.60.120.620">
    <property type="entry name" value="q2cbj1_9rhob like domain"/>
    <property type="match status" value="1"/>
</dbReference>
<dbReference type="Pfam" id="PF05721">
    <property type="entry name" value="PhyH"/>
    <property type="match status" value="1"/>
</dbReference>
<evidence type="ECO:0008006" key="3">
    <source>
        <dbReference type="Google" id="ProtNLM"/>
    </source>
</evidence>
<evidence type="ECO:0000313" key="2">
    <source>
        <dbReference type="EMBL" id="SVC11808.1"/>
    </source>
</evidence>
<dbReference type="GO" id="GO:0046872">
    <property type="term" value="F:metal ion binding"/>
    <property type="evidence" value="ECO:0007669"/>
    <property type="project" value="UniProtKB-ARBA"/>
</dbReference>
<name>A0A382JJ95_9ZZZZ</name>
<accession>A0A382JJ95</accession>
<dbReference type="PANTHER" id="PTHR20883">
    <property type="entry name" value="PHYTANOYL-COA DIOXYGENASE DOMAIN CONTAINING 1"/>
    <property type="match status" value="1"/>
</dbReference>
<feature type="compositionally biased region" description="Basic and acidic residues" evidence="1">
    <location>
        <begin position="273"/>
        <end position="292"/>
    </location>
</feature>
<proteinExistence type="predicted"/>
<organism evidence="2">
    <name type="scientific">marine metagenome</name>
    <dbReference type="NCBI Taxonomy" id="408172"/>
    <lineage>
        <taxon>unclassified sequences</taxon>
        <taxon>metagenomes</taxon>
        <taxon>ecological metagenomes</taxon>
    </lineage>
</organism>
<protein>
    <recommendedName>
        <fullName evidence="3">Fe2OG dioxygenase domain-containing protein</fullName>
    </recommendedName>
</protein>